<reference evidence="1 2" key="1">
    <citation type="journal article" date="2019" name="Sci. Rep.">
        <title>A high-quality genome of Eragrostis curvula grass provides insights into Poaceae evolution and supports new strategies to enhance forage quality.</title>
        <authorList>
            <person name="Carballo J."/>
            <person name="Santos B.A.C.M."/>
            <person name="Zappacosta D."/>
            <person name="Garbus I."/>
            <person name="Selva J.P."/>
            <person name="Gallo C.A."/>
            <person name="Diaz A."/>
            <person name="Albertini E."/>
            <person name="Caccamo M."/>
            <person name="Echenique V."/>
        </authorList>
    </citation>
    <scope>NUCLEOTIDE SEQUENCE [LARGE SCALE GENOMIC DNA]</scope>
    <source>
        <strain evidence="2">cv. Victoria</strain>
        <tissue evidence="1">Leaf</tissue>
    </source>
</reference>
<evidence type="ECO:0000313" key="2">
    <source>
        <dbReference type="Proteomes" id="UP000324897"/>
    </source>
</evidence>
<comment type="caution">
    <text evidence="1">The sequence shown here is derived from an EMBL/GenBank/DDBJ whole genome shotgun (WGS) entry which is preliminary data.</text>
</comment>
<evidence type="ECO:0000313" key="1">
    <source>
        <dbReference type="EMBL" id="TVU51799.1"/>
    </source>
</evidence>
<protein>
    <submittedName>
        <fullName evidence="1">Uncharacterized protein</fullName>
    </submittedName>
</protein>
<dbReference type="Proteomes" id="UP000324897">
    <property type="component" value="Chromosome 6"/>
</dbReference>
<keyword evidence="2" id="KW-1185">Reference proteome</keyword>
<gene>
    <name evidence="1" type="ORF">EJB05_03243</name>
</gene>
<dbReference type="Gramene" id="TVU51799">
    <property type="protein sequence ID" value="TVU51799"/>
    <property type="gene ID" value="EJB05_03243"/>
</dbReference>
<name>A0A5J9WUD3_9POAL</name>
<dbReference type="EMBL" id="RWGY01000002">
    <property type="protein sequence ID" value="TVU51799.1"/>
    <property type="molecule type" value="Genomic_DNA"/>
</dbReference>
<sequence>MLPWTTPGQLQCLPAAITRPGRPLAYQAMAVVFLRGCRQRSVCDGWIVDSPSTLLRLPRQNHDAPSANCACAVSICAGMMVCCSAEAYSGSTFAQLIHDLVHHSILDVVAFRQGNFQFKAENI</sequence>
<accession>A0A5J9WUD3</accession>
<organism evidence="1 2">
    <name type="scientific">Eragrostis curvula</name>
    <name type="common">weeping love grass</name>
    <dbReference type="NCBI Taxonomy" id="38414"/>
    <lineage>
        <taxon>Eukaryota</taxon>
        <taxon>Viridiplantae</taxon>
        <taxon>Streptophyta</taxon>
        <taxon>Embryophyta</taxon>
        <taxon>Tracheophyta</taxon>
        <taxon>Spermatophyta</taxon>
        <taxon>Magnoliopsida</taxon>
        <taxon>Liliopsida</taxon>
        <taxon>Poales</taxon>
        <taxon>Poaceae</taxon>
        <taxon>PACMAD clade</taxon>
        <taxon>Chloridoideae</taxon>
        <taxon>Eragrostideae</taxon>
        <taxon>Eragrostidinae</taxon>
        <taxon>Eragrostis</taxon>
    </lineage>
</organism>
<proteinExistence type="predicted"/>
<dbReference type="AlphaFoldDB" id="A0A5J9WUD3"/>